<evidence type="ECO:0000256" key="4">
    <source>
        <dbReference type="ARBA" id="ARBA00022801"/>
    </source>
</evidence>
<dbReference type="InterPro" id="IPR039537">
    <property type="entry name" value="Retrotran_Ty1/copia-like"/>
</dbReference>
<evidence type="ECO:0000313" key="12">
    <source>
        <dbReference type="EMBL" id="KAE9188971.1"/>
    </source>
</evidence>
<dbReference type="InterPro" id="IPR057670">
    <property type="entry name" value="SH3_retrovirus"/>
</dbReference>
<dbReference type="GO" id="GO:0003964">
    <property type="term" value="F:RNA-directed DNA polymerase activity"/>
    <property type="evidence" value="ECO:0007669"/>
    <property type="project" value="UniProtKB-KW"/>
</dbReference>
<evidence type="ECO:0000256" key="6">
    <source>
        <dbReference type="ARBA" id="ARBA00022908"/>
    </source>
</evidence>
<evidence type="ECO:0000256" key="10">
    <source>
        <dbReference type="SAM" id="MobiDB-lite"/>
    </source>
</evidence>
<evidence type="ECO:0000256" key="5">
    <source>
        <dbReference type="ARBA" id="ARBA00022842"/>
    </source>
</evidence>
<reference evidence="12 13" key="1">
    <citation type="submission" date="2018-09" db="EMBL/GenBank/DDBJ databases">
        <title>Genomic investigation of the strawberry pathogen Phytophthora fragariae indicates pathogenicity is determined by transcriptional variation in three key races.</title>
        <authorList>
            <person name="Adams T.M."/>
            <person name="Armitage A.D."/>
            <person name="Sobczyk M.K."/>
            <person name="Bates H.J."/>
            <person name="Dunwell J.M."/>
            <person name="Nellist C.F."/>
            <person name="Harrison R.J."/>
        </authorList>
    </citation>
    <scope>NUCLEOTIDE SEQUENCE [LARGE SCALE GENOMIC DNA]</scope>
    <source>
        <strain evidence="12 13">BC-23</strain>
    </source>
</reference>
<evidence type="ECO:0000259" key="11">
    <source>
        <dbReference type="Pfam" id="PF25597"/>
    </source>
</evidence>
<comment type="caution">
    <text evidence="12">The sequence shown here is derived from an EMBL/GenBank/DDBJ whole genome shotgun (WGS) entry which is preliminary data.</text>
</comment>
<dbReference type="GO" id="GO:0003887">
    <property type="term" value="F:DNA-directed DNA polymerase activity"/>
    <property type="evidence" value="ECO:0007669"/>
    <property type="project" value="UniProtKB-KW"/>
</dbReference>
<keyword evidence="4" id="KW-0378">Hydrolase</keyword>
<feature type="region of interest" description="Disordered" evidence="10">
    <location>
        <begin position="142"/>
        <end position="180"/>
    </location>
</feature>
<dbReference type="PANTHER" id="PTHR42648">
    <property type="entry name" value="TRANSPOSASE, PUTATIVE-RELATED"/>
    <property type="match status" value="1"/>
</dbReference>
<keyword evidence="7" id="KW-0695">RNA-directed DNA polymerase</keyword>
<feature type="region of interest" description="Disordered" evidence="10">
    <location>
        <begin position="224"/>
        <end position="255"/>
    </location>
</feature>
<evidence type="ECO:0000256" key="1">
    <source>
        <dbReference type="ARBA" id="ARBA00022722"/>
    </source>
</evidence>
<dbReference type="PANTHER" id="PTHR42648:SF11">
    <property type="entry name" value="TRANSPOSON TY4-P GAG-POL POLYPROTEIN"/>
    <property type="match status" value="1"/>
</dbReference>
<feature type="domain" description="Retroviral polymerase SH3-like" evidence="11">
    <location>
        <begin position="62"/>
        <end position="116"/>
    </location>
</feature>
<evidence type="ECO:0000313" key="13">
    <source>
        <dbReference type="Proteomes" id="UP000476176"/>
    </source>
</evidence>
<keyword evidence="8" id="KW-0548">Nucleotidyltransferase</keyword>
<evidence type="ECO:0000256" key="8">
    <source>
        <dbReference type="ARBA" id="ARBA00022932"/>
    </source>
</evidence>
<name>A0A6G0N0B3_9STRA</name>
<keyword evidence="5" id="KW-0460">Magnesium</keyword>
<dbReference type="GO" id="GO:0004519">
    <property type="term" value="F:endonuclease activity"/>
    <property type="evidence" value="ECO:0007669"/>
    <property type="project" value="UniProtKB-KW"/>
</dbReference>
<dbReference type="GO" id="GO:0015074">
    <property type="term" value="P:DNA integration"/>
    <property type="evidence" value="ECO:0007669"/>
    <property type="project" value="UniProtKB-KW"/>
</dbReference>
<keyword evidence="9" id="KW-0233">DNA recombination</keyword>
<dbReference type="GO" id="GO:0016787">
    <property type="term" value="F:hydrolase activity"/>
    <property type="evidence" value="ECO:0007669"/>
    <property type="project" value="UniProtKB-KW"/>
</dbReference>
<sequence>MEKARSMLHYKSVSTEWWAEAVSTAVYLINRSTNTQNTSVTPYELGFKVKPTLEHLRVFGSHGYAHIDKAQRTKLEPKSFRCMFLGYAENVKGYRVFDLDASKVKVTRYVKLDEREVDGIYETLPARNGKVIHVSEDAHDAVTPAPVGRQPAVEEPMEGVENDAPGVSMESVEPEQDPAPPLLLAEERPASTGLELAPYRAPPTVFEDDRVVFHPPVHRSRRAREPVFLLEDGTDAEEERKPEGSDGPPSPKRARIDEDGLLAEAVLGYAASIGDAVDIPTTHAQAMASDDTAQWREAIDAELLSHERNGTWTLVPQVRSRGTLQGTASGQGFQAEVRH</sequence>
<keyword evidence="6" id="KW-0229">DNA integration</keyword>
<protein>
    <recommendedName>
        <fullName evidence="11">Retroviral polymerase SH3-like domain-containing protein</fullName>
    </recommendedName>
</protein>
<keyword evidence="8" id="KW-0239">DNA-directed DNA polymerase</keyword>
<proteinExistence type="predicted"/>
<accession>A0A6G0N0B3</accession>
<keyword evidence="1" id="KW-0540">Nuclease</keyword>
<dbReference type="Proteomes" id="UP000476176">
    <property type="component" value="Unassembled WGS sequence"/>
</dbReference>
<evidence type="ECO:0000256" key="3">
    <source>
        <dbReference type="ARBA" id="ARBA00022759"/>
    </source>
</evidence>
<keyword evidence="8" id="KW-0808">Transferase</keyword>
<gene>
    <name evidence="12" type="ORF">PF004_g22347</name>
</gene>
<dbReference type="AlphaFoldDB" id="A0A6G0N0B3"/>
<evidence type="ECO:0000256" key="7">
    <source>
        <dbReference type="ARBA" id="ARBA00022918"/>
    </source>
</evidence>
<dbReference type="Pfam" id="PF25597">
    <property type="entry name" value="SH3_retrovirus"/>
    <property type="match status" value="1"/>
</dbReference>
<keyword evidence="3" id="KW-0255">Endonuclease</keyword>
<evidence type="ECO:0000256" key="9">
    <source>
        <dbReference type="ARBA" id="ARBA00023172"/>
    </source>
</evidence>
<dbReference type="GO" id="GO:0006310">
    <property type="term" value="P:DNA recombination"/>
    <property type="evidence" value="ECO:0007669"/>
    <property type="project" value="UniProtKB-KW"/>
</dbReference>
<organism evidence="12 13">
    <name type="scientific">Phytophthora fragariae</name>
    <dbReference type="NCBI Taxonomy" id="53985"/>
    <lineage>
        <taxon>Eukaryota</taxon>
        <taxon>Sar</taxon>
        <taxon>Stramenopiles</taxon>
        <taxon>Oomycota</taxon>
        <taxon>Peronosporomycetes</taxon>
        <taxon>Peronosporales</taxon>
        <taxon>Peronosporaceae</taxon>
        <taxon>Phytophthora</taxon>
    </lineage>
</organism>
<keyword evidence="2" id="KW-0479">Metal-binding</keyword>
<dbReference type="GO" id="GO:0046872">
    <property type="term" value="F:metal ion binding"/>
    <property type="evidence" value="ECO:0007669"/>
    <property type="project" value="UniProtKB-KW"/>
</dbReference>
<evidence type="ECO:0000256" key="2">
    <source>
        <dbReference type="ARBA" id="ARBA00022723"/>
    </source>
</evidence>
<dbReference type="EMBL" id="QXGC01002227">
    <property type="protein sequence ID" value="KAE9188971.1"/>
    <property type="molecule type" value="Genomic_DNA"/>
</dbReference>